<evidence type="ECO:0000256" key="3">
    <source>
        <dbReference type="ARBA" id="ARBA00023002"/>
    </source>
</evidence>
<dbReference type="Pfam" id="PF08546">
    <property type="entry name" value="ApbA_C"/>
    <property type="match status" value="1"/>
</dbReference>
<dbReference type="InterPro" id="IPR014436">
    <property type="entry name" value="Extradiol_dOase_DODA"/>
</dbReference>
<evidence type="ECO:0000259" key="5">
    <source>
        <dbReference type="Pfam" id="PF02900"/>
    </source>
</evidence>
<evidence type="ECO:0000256" key="1">
    <source>
        <dbReference type="ARBA" id="ARBA00007870"/>
    </source>
</evidence>
<dbReference type="Gene3D" id="1.10.1040.10">
    <property type="entry name" value="N-(1-d-carboxylethyl)-l-norvaline Dehydrogenase, domain 2"/>
    <property type="match status" value="1"/>
</dbReference>
<evidence type="ECO:0000313" key="8">
    <source>
        <dbReference type="Proteomes" id="UP000288859"/>
    </source>
</evidence>
<evidence type="ECO:0000259" key="6">
    <source>
        <dbReference type="Pfam" id="PF08546"/>
    </source>
</evidence>
<evidence type="ECO:0000313" key="7">
    <source>
        <dbReference type="EMBL" id="RVX74924.1"/>
    </source>
</evidence>
<keyword evidence="3" id="KW-0560">Oxidoreductase</keyword>
<dbReference type="GO" id="GO:0015940">
    <property type="term" value="P:pantothenate biosynthetic process"/>
    <property type="evidence" value="ECO:0007669"/>
    <property type="project" value="InterPro"/>
</dbReference>
<dbReference type="VEuPathDB" id="FungiDB:PV10_08648"/>
<dbReference type="CDD" id="cd07363">
    <property type="entry name" value="45_DOPA_Dioxygenase"/>
    <property type="match status" value="1"/>
</dbReference>
<dbReference type="SUPFAM" id="SSF53213">
    <property type="entry name" value="LigB-like"/>
    <property type="match status" value="1"/>
</dbReference>
<dbReference type="FunFam" id="1.10.1040.10:FF:000017">
    <property type="entry name" value="2-dehydropantoate 2-reductase"/>
    <property type="match status" value="1"/>
</dbReference>
<feature type="domain" description="Ketopantoate reductase N-terminal" evidence="4">
    <location>
        <begin position="307"/>
        <end position="428"/>
    </location>
</feature>
<dbReference type="InterPro" id="IPR013752">
    <property type="entry name" value="KPA_reductase"/>
</dbReference>
<protein>
    <recommendedName>
        <fullName evidence="9">Extradiol ring-cleavage dioxygenase class III enzyme subunit B domain-containing protein</fullName>
    </recommendedName>
</protein>
<dbReference type="GO" id="GO:0016702">
    <property type="term" value="F:oxidoreductase activity, acting on single donors with incorporation of molecular oxygen, incorporation of two atoms of oxygen"/>
    <property type="evidence" value="ECO:0007669"/>
    <property type="project" value="UniProtKB-ARBA"/>
</dbReference>
<dbReference type="PANTHER" id="PTHR21708">
    <property type="entry name" value="PROBABLE 2-DEHYDROPANTOATE 2-REDUCTASE"/>
    <property type="match status" value="1"/>
</dbReference>
<dbReference type="EMBL" id="NAJM01000003">
    <property type="protein sequence ID" value="RVX74924.1"/>
    <property type="molecule type" value="Genomic_DNA"/>
</dbReference>
<name>A0A438NGS1_EXOME</name>
<evidence type="ECO:0008006" key="9">
    <source>
        <dbReference type="Google" id="ProtNLM"/>
    </source>
</evidence>
<dbReference type="AlphaFoldDB" id="A0A438NGS1"/>
<dbReference type="Pfam" id="PF02558">
    <property type="entry name" value="ApbA"/>
    <property type="match status" value="1"/>
</dbReference>
<dbReference type="InterPro" id="IPR003710">
    <property type="entry name" value="ApbA"/>
</dbReference>
<dbReference type="PANTHER" id="PTHR21708:SF30">
    <property type="entry name" value="2-DEHYDROPANTOATE 2-REDUCTASE-RELATED"/>
    <property type="match status" value="1"/>
</dbReference>
<dbReference type="VEuPathDB" id="FungiDB:PV10_03723"/>
<accession>A0A438NGS1</accession>
<dbReference type="InterPro" id="IPR008927">
    <property type="entry name" value="6-PGluconate_DH-like_C_sf"/>
</dbReference>
<dbReference type="Gene3D" id="3.40.50.720">
    <property type="entry name" value="NAD(P)-binding Rossmann-like Domain"/>
    <property type="match status" value="1"/>
</dbReference>
<dbReference type="InterPro" id="IPR013328">
    <property type="entry name" value="6PGD_dom2"/>
</dbReference>
<dbReference type="GO" id="GO:0008270">
    <property type="term" value="F:zinc ion binding"/>
    <property type="evidence" value="ECO:0007669"/>
    <property type="project" value="InterPro"/>
</dbReference>
<comment type="caution">
    <text evidence="7">The sequence shown here is derived from an EMBL/GenBank/DDBJ whole genome shotgun (WGS) entry which is preliminary data.</text>
</comment>
<reference evidence="7 8" key="1">
    <citation type="submission" date="2017-03" db="EMBL/GenBank/DDBJ databases">
        <title>Genomes of endolithic fungi from Antarctica.</title>
        <authorList>
            <person name="Coleine C."/>
            <person name="Masonjones S."/>
            <person name="Stajich J.E."/>
        </authorList>
    </citation>
    <scope>NUCLEOTIDE SEQUENCE [LARGE SCALE GENOMIC DNA]</scope>
    <source>
        <strain evidence="7 8">CCFEE 6314</strain>
    </source>
</reference>
<dbReference type="InterPro" id="IPR004183">
    <property type="entry name" value="Xdiol_dOase_suB"/>
</dbReference>
<dbReference type="GO" id="GO:0008198">
    <property type="term" value="F:ferrous iron binding"/>
    <property type="evidence" value="ECO:0007669"/>
    <property type="project" value="InterPro"/>
</dbReference>
<keyword evidence="2" id="KW-0521">NADP</keyword>
<dbReference type="SUPFAM" id="SSF48179">
    <property type="entry name" value="6-phosphogluconate dehydrogenase C-terminal domain-like"/>
    <property type="match status" value="1"/>
</dbReference>
<dbReference type="InterPro" id="IPR013332">
    <property type="entry name" value="KPR_N"/>
</dbReference>
<dbReference type="NCBIfam" id="TIGR00745">
    <property type="entry name" value="apbA_panE"/>
    <property type="match status" value="1"/>
</dbReference>
<dbReference type="Gene3D" id="3.40.830.10">
    <property type="entry name" value="LigB-like"/>
    <property type="match status" value="1"/>
</dbReference>
<organism evidence="7 8">
    <name type="scientific">Exophiala mesophila</name>
    <name type="common">Black yeast-like fungus</name>
    <dbReference type="NCBI Taxonomy" id="212818"/>
    <lineage>
        <taxon>Eukaryota</taxon>
        <taxon>Fungi</taxon>
        <taxon>Dikarya</taxon>
        <taxon>Ascomycota</taxon>
        <taxon>Pezizomycotina</taxon>
        <taxon>Eurotiomycetes</taxon>
        <taxon>Chaetothyriomycetidae</taxon>
        <taxon>Chaetothyriales</taxon>
        <taxon>Herpotrichiellaceae</taxon>
        <taxon>Exophiala</taxon>
    </lineage>
</organism>
<feature type="domain" description="Ketopantoate reductase C-terminal" evidence="6">
    <location>
        <begin position="459"/>
        <end position="585"/>
    </location>
</feature>
<evidence type="ECO:0000259" key="4">
    <source>
        <dbReference type="Pfam" id="PF02558"/>
    </source>
</evidence>
<proteinExistence type="inferred from homology"/>
<dbReference type="OrthoDB" id="7396853at2759"/>
<dbReference type="Pfam" id="PF02900">
    <property type="entry name" value="LigB"/>
    <property type="match status" value="1"/>
</dbReference>
<evidence type="ECO:0000256" key="2">
    <source>
        <dbReference type="ARBA" id="ARBA00022857"/>
    </source>
</evidence>
<comment type="similarity">
    <text evidence="1">Belongs to the ketopantoate reductase family.</text>
</comment>
<gene>
    <name evidence="7" type="ORF">B0A52_01201</name>
</gene>
<dbReference type="GO" id="GO:0005737">
    <property type="term" value="C:cytoplasm"/>
    <property type="evidence" value="ECO:0007669"/>
    <property type="project" value="TreeGrafter"/>
</dbReference>
<dbReference type="GO" id="GO:0008677">
    <property type="term" value="F:2-dehydropantoate 2-reductase activity"/>
    <property type="evidence" value="ECO:0007669"/>
    <property type="project" value="InterPro"/>
</dbReference>
<sequence>MPGRIEPLVKQPPVLLLSHGTTMLTGERSHVRDYWRWHGDKALEYGIKGVIIMGAHWNVRGRQIHVATNANVIPEPVALVKKSEWATYKPNADLKTAARCIEMLRDGGIDAVADPAFNWRIDTFPMLTRMFPHGCPPVTVISQNEFFEPHFHVEVGRLLRPLREQGYLFIGSGGGVHNLYRVHWKYNWRYRDTFAQEVPPESGNLEFRQALEDALCKNGGGPDFKRAAVRLMKHPNYRDAHGTDDHYMPTCFVAGLVGEEEDRGQAVVLGAEVWELVNQCETQFSIGEWPANELPKNSSSGSNHDVVKSRGLRVNSTIFGELHESPTVVRSVAEAVSVSESPFDYVLVCTKATAQATRAAVESIEPAITSPSTTIVLIQNGLGVERAFREAFPRTAIISAVAYLPTTQTSQGVFSHSEVELLYLGLYDQKPNTADWNMPLSAFAQQVKAGGGTAVITQDIQEQRWTKILANGAINPICALSRCRDRQLIELSSLAAELIKSVMLEIAKVAAVAGYGHVATMETVEKQFARSVTRPYPGVQPSMMADALALQHMEVQAILGEVIQIAQEKQVEIPRLTTLFVLLQGLDVALQMEKKG</sequence>
<feature type="domain" description="Extradiol ring-cleavage dioxygenase class III enzyme subunit B" evidence="5">
    <location>
        <begin position="15"/>
        <end position="260"/>
    </location>
</feature>
<dbReference type="Proteomes" id="UP000288859">
    <property type="component" value="Unassembled WGS sequence"/>
</dbReference>
<dbReference type="InterPro" id="IPR051402">
    <property type="entry name" value="KPR-Related"/>
</dbReference>